<protein>
    <submittedName>
        <fullName evidence="2">Uncharacterized protein</fullName>
    </submittedName>
</protein>
<proteinExistence type="predicted"/>
<evidence type="ECO:0000313" key="2">
    <source>
        <dbReference type="EMBL" id="CAK9009889.1"/>
    </source>
</evidence>
<dbReference type="Proteomes" id="UP001642464">
    <property type="component" value="Unassembled WGS sequence"/>
</dbReference>
<dbReference type="EMBL" id="CAXAMM010006114">
    <property type="protein sequence ID" value="CAK9009889.1"/>
    <property type="molecule type" value="Genomic_DNA"/>
</dbReference>
<feature type="compositionally biased region" description="Low complexity" evidence="1">
    <location>
        <begin position="235"/>
        <end position="262"/>
    </location>
</feature>
<evidence type="ECO:0000313" key="3">
    <source>
        <dbReference type="Proteomes" id="UP001642464"/>
    </source>
</evidence>
<name>A0ABP0J6B1_9DINO</name>
<evidence type="ECO:0000256" key="1">
    <source>
        <dbReference type="SAM" id="MobiDB-lite"/>
    </source>
</evidence>
<feature type="compositionally biased region" description="Basic and acidic residues" evidence="1">
    <location>
        <begin position="263"/>
        <end position="273"/>
    </location>
</feature>
<sequence length="314" mass="34455">MLHPPHGQDSMLALTDAPKVETLTLSRPPRGRVTRPTGHAGLAHWDPWARGFPAAGEPKASKLQRTKSNLTVLSEDQASRRARQAAEAELPKAESALGKPMDPDEEEESLFDEPDEDYRARWARLKPIRDRSAASLRPRALPSLTRNASRGARKGRCEAEVLRPLSLDEAYGQLTQEEALLLGWSVTERLARPKQLGPSPWIRSWPSAPKFFRHSWKGHRSCSDADSSDSRVARRVGSTASSMAADSSAGSLRQDDSGQQQRGRSEVAVRRGGSEALAKINPITTKEHDSSVSVWFGGDPKRRAVKNGLGSFGF</sequence>
<comment type="caution">
    <text evidence="2">The sequence shown here is derived from an EMBL/GenBank/DDBJ whole genome shotgun (WGS) entry which is preliminary data.</text>
</comment>
<gene>
    <name evidence="2" type="ORF">SCF082_LOCUS10459</name>
</gene>
<accession>A0ABP0J6B1</accession>
<reference evidence="2 3" key="1">
    <citation type="submission" date="2024-02" db="EMBL/GenBank/DDBJ databases">
        <authorList>
            <person name="Chen Y."/>
            <person name="Shah S."/>
            <person name="Dougan E. K."/>
            <person name="Thang M."/>
            <person name="Chan C."/>
        </authorList>
    </citation>
    <scope>NUCLEOTIDE SEQUENCE [LARGE SCALE GENOMIC DNA]</scope>
</reference>
<feature type="region of interest" description="Disordered" evidence="1">
    <location>
        <begin position="219"/>
        <end position="298"/>
    </location>
</feature>
<organism evidence="2 3">
    <name type="scientific">Durusdinium trenchii</name>
    <dbReference type="NCBI Taxonomy" id="1381693"/>
    <lineage>
        <taxon>Eukaryota</taxon>
        <taxon>Sar</taxon>
        <taxon>Alveolata</taxon>
        <taxon>Dinophyceae</taxon>
        <taxon>Suessiales</taxon>
        <taxon>Symbiodiniaceae</taxon>
        <taxon>Durusdinium</taxon>
    </lineage>
</organism>
<feature type="region of interest" description="Disordered" evidence="1">
    <location>
        <begin position="1"/>
        <end position="113"/>
    </location>
</feature>
<feature type="compositionally biased region" description="Acidic residues" evidence="1">
    <location>
        <begin position="103"/>
        <end position="113"/>
    </location>
</feature>
<keyword evidence="3" id="KW-1185">Reference proteome</keyword>